<feature type="region of interest" description="Disordered" evidence="1">
    <location>
        <begin position="154"/>
        <end position="177"/>
    </location>
</feature>
<evidence type="ECO:0000256" key="1">
    <source>
        <dbReference type="SAM" id="MobiDB-lite"/>
    </source>
</evidence>
<feature type="domain" description="HTH marR-type" evidence="2">
    <location>
        <begin position="16"/>
        <end position="150"/>
    </location>
</feature>
<dbReference type="GO" id="GO:0003700">
    <property type="term" value="F:DNA-binding transcription factor activity"/>
    <property type="evidence" value="ECO:0007669"/>
    <property type="project" value="InterPro"/>
</dbReference>
<name>A0AAW9RLJ4_9GAMM</name>
<gene>
    <name evidence="3" type="ORF">V3330_15145</name>
</gene>
<dbReference type="InterPro" id="IPR036388">
    <property type="entry name" value="WH-like_DNA-bd_sf"/>
</dbReference>
<comment type="caution">
    <text evidence="3">The sequence shown here is derived from an EMBL/GenBank/DDBJ whole genome shotgun (WGS) entry which is preliminary data.</text>
</comment>
<dbReference type="PANTHER" id="PTHR33164:SF57">
    <property type="entry name" value="MARR-FAMILY TRANSCRIPTIONAL REGULATOR"/>
    <property type="match status" value="1"/>
</dbReference>
<organism evidence="3 4">
    <name type="scientific">Elongatibacter sediminis</name>
    <dbReference type="NCBI Taxonomy" id="3119006"/>
    <lineage>
        <taxon>Bacteria</taxon>
        <taxon>Pseudomonadati</taxon>
        <taxon>Pseudomonadota</taxon>
        <taxon>Gammaproteobacteria</taxon>
        <taxon>Chromatiales</taxon>
        <taxon>Wenzhouxiangellaceae</taxon>
        <taxon>Elongatibacter</taxon>
    </lineage>
</organism>
<dbReference type="PANTHER" id="PTHR33164">
    <property type="entry name" value="TRANSCRIPTIONAL REGULATOR, MARR FAMILY"/>
    <property type="match status" value="1"/>
</dbReference>
<accession>A0AAW9RLJ4</accession>
<dbReference type="Pfam" id="PF12802">
    <property type="entry name" value="MarR_2"/>
    <property type="match status" value="1"/>
</dbReference>
<dbReference type="InterPro" id="IPR036390">
    <property type="entry name" value="WH_DNA-bd_sf"/>
</dbReference>
<dbReference type="RefSeq" id="WP_354696286.1">
    <property type="nucleotide sequence ID" value="NZ_JAZHOG010000010.1"/>
</dbReference>
<dbReference type="Proteomes" id="UP001359886">
    <property type="component" value="Unassembled WGS sequence"/>
</dbReference>
<dbReference type="Gene3D" id="1.10.10.10">
    <property type="entry name" value="Winged helix-like DNA-binding domain superfamily/Winged helix DNA-binding domain"/>
    <property type="match status" value="1"/>
</dbReference>
<dbReference type="PROSITE" id="PS50995">
    <property type="entry name" value="HTH_MARR_2"/>
    <property type="match status" value="1"/>
</dbReference>
<reference evidence="3 4" key="1">
    <citation type="submission" date="2024-02" db="EMBL/GenBank/DDBJ databases">
        <title>A novel Wenzhouxiangellaceae bacterium, isolated from coastal sediments.</title>
        <authorList>
            <person name="Du Z.-J."/>
            <person name="Ye Y.-Q."/>
            <person name="Zhang X.-Y."/>
        </authorList>
    </citation>
    <scope>NUCLEOTIDE SEQUENCE [LARGE SCALE GENOMIC DNA]</scope>
    <source>
        <strain evidence="3 4">CH-27</strain>
    </source>
</reference>
<dbReference type="GO" id="GO:0006950">
    <property type="term" value="P:response to stress"/>
    <property type="evidence" value="ECO:0007669"/>
    <property type="project" value="TreeGrafter"/>
</dbReference>
<dbReference type="PRINTS" id="PR00598">
    <property type="entry name" value="HTHMARR"/>
</dbReference>
<protein>
    <submittedName>
        <fullName evidence="3">MarR family winged helix-turn-helix transcriptional regulator</fullName>
    </submittedName>
</protein>
<dbReference type="InterPro" id="IPR000835">
    <property type="entry name" value="HTH_MarR-typ"/>
</dbReference>
<dbReference type="AlphaFoldDB" id="A0AAW9RLJ4"/>
<proteinExistence type="predicted"/>
<sequence>MSDGRRNGHYRHFDLEEFLPYWLSVLSNTVSQGIARFYQQTHGLSVPEWRVMAVLGRYPGITASEVGERTVMDKVTVSRAVNTLLDKGYLERVTDASDRRKRPLRVSAPRGTAIMEAVIPYALDYQAALLADLTPAELETFQDLSARLLQAAGTLNEHHSPNEPNIPKPRPKKTANG</sequence>
<dbReference type="InterPro" id="IPR039422">
    <property type="entry name" value="MarR/SlyA-like"/>
</dbReference>
<dbReference type="SUPFAM" id="SSF46785">
    <property type="entry name" value="Winged helix' DNA-binding domain"/>
    <property type="match status" value="1"/>
</dbReference>
<evidence type="ECO:0000259" key="2">
    <source>
        <dbReference type="PROSITE" id="PS50995"/>
    </source>
</evidence>
<evidence type="ECO:0000313" key="4">
    <source>
        <dbReference type="Proteomes" id="UP001359886"/>
    </source>
</evidence>
<keyword evidence="4" id="KW-1185">Reference proteome</keyword>
<dbReference type="EMBL" id="JAZHOG010000010">
    <property type="protein sequence ID" value="MEJ8568968.1"/>
    <property type="molecule type" value="Genomic_DNA"/>
</dbReference>
<dbReference type="SMART" id="SM00347">
    <property type="entry name" value="HTH_MARR"/>
    <property type="match status" value="1"/>
</dbReference>
<evidence type="ECO:0000313" key="3">
    <source>
        <dbReference type="EMBL" id="MEJ8568968.1"/>
    </source>
</evidence>